<feature type="domain" description="HD Cas3-type" evidence="4">
    <location>
        <begin position="10"/>
        <end position="163"/>
    </location>
</feature>
<dbReference type="Proteomes" id="UP000824041">
    <property type="component" value="Unassembled WGS sequence"/>
</dbReference>
<dbReference type="Gene3D" id="1.10.3210.30">
    <property type="match status" value="1"/>
</dbReference>
<dbReference type="GO" id="GO:0051607">
    <property type="term" value="P:defense response to virus"/>
    <property type="evidence" value="ECO:0007669"/>
    <property type="project" value="UniProtKB-KW"/>
</dbReference>
<organism evidence="5 6">
    <name type="scientific">Candidatus Blautia faecigallinarum</name>
    <dbReference type="NCBI Taxonomy" id="2838488"/>
    <lineage>
        <taxon>Bacteria</taxon>
        <taxon>Bacillati</taxon>
        <taxon>Bacillota</taxon>
        <taxon>Clostridia</taxon>
        <taxon>Lachnospirales</taxon>
        <taxon>Lachnospiraceae</taxon>
        <taxon>Blautia</taxon>
    </lineage>
</organism>
<reference evidence="5" key="2">
    <citation type="submission" date="2021-04" db="EMBL/GenBank/DDBJ databases">
        <authorList>
            <person name="Gilroy R."/>
        </authorList>
    </citation>
    <scope>NUCLEOTIDE SEQUENCE</scope>
    <source>
        <strain evidence="5">14324</strain>
    </source>
</reference>
<keyword evidence="5" id="KW-0255">Endonuclease</keyword>
<protein>
    <submittedName>
        <fullName evidence="5">CRISPR-associated endonuclease Cas3</fullName>
    </submittedName>
</protein>
<name>A0A9D2IT38_9FIRM</name>
<gene>
    <name evidence="5" type="ORF">IAA21_03305</name>
</gene>
<feature type="non-terminal residue" evidence="5">
    <location>
        <position position="163"/>
    </location>
</feature>
<keyword evidence="1" id="KW-0479">Metal-binding</keyword>
<keyword evidence="5" id="KW-0540">Nuclease</keyword>
<dbReference type="GO" id="GO:0016787">
    <property type="term" value="F:hydrolase activity"/>
    <property type="evidence" value="ECO:0007669"/>
    <property type="project" value="UniProtKB-KW"/>
</dbReference>
<dbReference type="EMBL" id="DXBU01000043">
    <property type="protein sequence ID" value="HIZ21810.1"/>
    <property type="molecule type" value="Genomic_DNA"/>
</dbReference>
<keyword evidence="3" id="KW-0051">Antiviral defense</keyword>
<sequence length="163" mass="18466">MKYIAHKNQETGEEESICVHLEETGKLAEKFAEEFDYGEYGYCGGKLHDIGKYSEGFQKRIKENGMKVDHSTAGAQVCWKKGGLYAFLSYCIAGHHAGLPDYTRGHGSGSGYTLCERMKKKVEDYSAYQQEIKIPSLTKKPFPVKDKENAGFVYSMFIRMLYS</sequence>
<dbReference type="GO" id="GO:0046872">
    <property type="term" value="F:metal ion binding"/>
    <property type="evidence" value="ECO:0007669"/>
    <property type="project" value="UniProtKB-KW"/>
</dbReference>
<keyword evidence="2" id="KW-0378">Hydrolase</keyword>
<dbReference type="GO" id="GO:0004519">
    <property type="term" value="F:endonuclease activity"/>
    <property type="evidence" value="ECO:0007669"/>
    <property type="project" value="UniProtKB-KW"/>
</dbReference>
<dbReference type="CDD" id="cd09641">
    <property type="entry name" value="Cas3''_I"/>
    <property type="match status" value="1"/>
</dbReference>
<proteinExistence type="predicted"/>
<dbReference type="NCBIfam" id="TIGR01596">
    <property type="entry name" value="cas3_HD"/>
    <property type="match status" value="1"/>
</dbReference>
<dbReference type="PROSITE" id="PS51643">
    <property type="entry name" value="HD_CAS3"/>
    <property type="match status" value="1"/>
</dbReference>
<evidence type="ECO:0000256" key="3">
    <source>
        <dbReference type="ARBA" id="ARBA00023118"/>
    </source>
</evidence>
<dbReference type="SUPFAM" id="SSF109604">
    <property type="entry name" value="HD-domain/PDEase-like"/>
    <property type="match status" value="1"/>
</dbReference>
<evidence type="ECO:0000259" key="4">
    <source>
        <dbReference type="PROSITE" id="PS51643"/>
    </source>
</evidence>
<evidence type="ECO:0000256" key="2">
    <source>
        <dbReference type="ARBA" id="ARBA00022801"/>
    </source>
</evidence>
<dbReference type="AlphaFoldDB" id="A0A9D2IT38"/>
<evidence type="ECO:0000313" key="6">
    <source>
        <dbReference type="Proteomes" id="UP000824041"/>
    </source>
</evidence>
<dbReference type="InterPro" id="IPR006483">
    <property type="entry name" value="CRISPR-assoc_Cas3_HD"/>
</dbReference>
<evidence type="ECO:0000256" key="1">
    <source>
        <dbReference type="ARBA" id="ARBA00022723"/>
    </source>
</evidence>
<dbReference type="InterPro" id="IPR006674">
    <property type="entry name" value="HD_domain"/>
</dbReference>
<dbReference type="InterPro" id="IPR038257">
    <property type="entry name" value="CRISPR-assoc_Cas3_HD_sf"/>
</dbReference>
<reference evidence="5" key="1">
    <citation type="journal article" date="2021" name="PeerJ">
        <title>Extensive microbial diversity within the chicken gut microbiome revealed by metagenomics and culture.</title>
        <authorList>
            <person name="Gilroy R."/>
            <person name="Ravi A."/>
            <person name="Getino M."/>
            <person name="Pursley I."/>
            <person name="Horton D.L."/>
            <person name="Alikhan N.F."/>
            <person name="Baker D."/>
            <person name="Gharbi K."/>
            <person name="Hall N."/>
            <person name="Watson M."/>
            <person name="Adriaenssens E.M."/>
            <person name="Foster-Nyarko E."/>
            <person name="Jarju S."/>
            <person name="Secka A."/>
            <person name="Antonio M."/>
            <person name="Oren A."/>
            <person name="Chaudhuri R.R."/>
            <person name="La Ragione R."/>
            <person name="Hildebrand F."/>
            <person name="Pallen M.J."/>
        </authorList>
    </citation>
    <scope>NUCLEOTIDE SEQUENCE</scope>
    <source>
        <strain evidence="5">14324</strain>
    </source>
</reference>
<accession>A0A9D2IT38</accession>
<evidence type="ECO:0000313" key="5">
    <source>
        <dbReference type="EMBL" id="HIZ21810.1"/>
    </source>
</evidence>
<dbReference type="Pfam" id="PF01966">
    <property type="entry name" value="HD"/>
    <property type="match status" value="1"/>
</dbReference>
<comment type="caution">
    <text evidence="5">The sequence shown here is derived from an EMBL/GenBank/DDBJ whole genome shotgun (WGS) entry which is preliminary data.</text>
</comment>